<dbReference type="GO" id="GO:0016020">
    <property type="term" value="C:membrane"/>
    <property type="evidence" value="ECO:0007669"/>
    <property type="project" value="UniProtKB-SubCell"/>
</dbReference>
<accession>A0A0N4VEF4</accession>
<keyword evidence="9" id="KW-1185">Reference proteome</keyword>
<keyword evidence="5 7" id="KW-0472">Membrane</keyword>
<keyword evidence="3" id="KW-0732">Signal</keyword>
<gene>
    <name evidence="8" type="ORF">EVEC_LOCUS8504</name>
</gene>
<evidence type="ECO:0000313" key="9">
    <source>
        <dbReference type="Proteomes" id="UP000274131"/>
    </source>
</evidence>
<protein>
    <submittedName>
        <fullName evidence="8 10">Uncharacterized protein</fullName>
    </submittedName>
</protein>
<evidence type="ECO:0000256" key="1">
    <source>
        <dbReference type="ARBA" id="ARBA00004479"/>
    </source>
</evidence>
<dbReference type="WBParaSite" id="EVEC_0000906301-mRNA-1">
    <property type="protein sequence ID" value="EVEC_0000906301-mRNA-1"/>
    <property type="gene ID" value="EVEC_0000906301"/>
</dbReference>
<dbReference type="InterPro" id="IPR018795">
    <property type="entry name" value="K2013-like"/>
</dbReference>
<dbReference type="PANTHER" id="PTHR31386">
    <property type="entry name" value="UNCHARACTERIZED PROTEIN KIAA2013"/>
    <property type="match status" value="1"/>
</dbReference>
<evidence type="ECO:0000256" key="3">
    <source>
        <dbReference type="ARBA" id="ARBA00022729"/>
    </source>
</evidence>
<dbReference type="AlphaFoldDB" id="A0A0N4VEF4"/>
<dbReference type="EMBL" id="UXUI01009457">
    <property type="protein sequence ID" value="VDD93753.1"/>
    <property type="molecule type" value="Genomic_DNA"/>
</dbReference>
<name>A0A0N4VEF4_ENTVE</name>
<feature type="transmembrane region" description="Helical" evidence="7">
    <location>
        <begin position="21"/>
        <end position="40"/>
    </location>
</feature>
<comment type="subcellular location">
    <subcellularLocation>
        <location evidence="1">Membrane</location>
        <topology evidence="1">Single-pass type I membrane protein</topology>
    </subcellularLocation>
</comment>
<dbReference type="STRING" id="51028.A0A0N4VEF4"/>
<keyword evidence="2 7" id="KW-0812">Transmembrane</keyword>
<dbReference type="PANTHER" id="PTHR31386:SF2">
    <property type="entry name" value="SIMILAR TO RIKEN CDNA 2510039O18"/>
    <property type="match status" value="1"/>
</dbReference>
<sequence length="608" mass="68372">MFRRHWGGLEDVRKRLRQLTLPRRVLVIVLCSLVALYFLISSIFSSENSSVTNPCILERTREWKELEESALASTSPHLPVFVGNGFVGLGGDGELRMLAKSKDTLSQKIAFFPLVDAEVVGASLEAKATVVDYRTGVAKMMQCFSKGDECVCVTRSFYAHRTRPHVIVQDIVITNPTDDLVEVKLTTHSHVKWDQDERVDKTYVYSRALEVDDTAFALGGICSFVPKKITVERKREESERFLCVVNYEVVKTNEIIEGKKRINRAVSKSTSSLPKVYSYFLKEFADILSLGIGILDRENEDAWRKLNTVTFDISKSLAPDVLNTGLINALRYGLLANVRAPLLEHAVPPQKKKEAYALMYERQESACYSGHSTLFVPSASLWKISSSVDNLVSVISVWIHTLQQNGCVNFVNAGASGVAQAFVLSLIAGKFTSHHLEIRLEPPDLHREITVEGIALSSTARFSLAIKLDGENRPYMLASSNSQMYACDAGCLSPPELLSDDRRVFPVKATKPLTPILYISENKRHLVQLRNTIHVSEVIMAPAHEQELIALHKHGHRLGGLPVAFWVLLGALVVIFHLFLFKLLYSEWSKADYTPYNYYLRQRYVRSH</sequence>
<evidence type="ECO:0000256" key="6">
    <source>
        <dbReference type="ARBA" id="ARBA00023180"/>
    </source>
</evidence>
<dbReference type="Pfam" id="PF10222">
    <property type="entry name" value="DUF2152"/>
    <property type="match status" value="1"/>
</dbReference>
<dbReference type="Proteomes" id="UP000274131">
    <property type="component" value="Unassembled WGS sequence"/>
</dbReference>
<evidence type="ECO:0000313" key="10">
    <source>
        <dbReference type="WBParaSite" id="EVEC_0000906301-mRNA-1"/>
    </source>
</evidence>
<keyword evidence="6" id="KW-0325">Glycoprotein</keyword>
<proteinExistence type="predicted"/>
<reference evidence="10" key="1">
    <citation type="submission" date="2016-03" db="UniProtKB">
        <authorList>
            <consortium name="WormBaseParasite"/>
        </authorList>
    </citation>
    <scope>IDENTIFICATION</scope>
</reference>
<reference evidence="8 9" key="2">
    <citation type="submission" date="2018-10" db="EMBL/GenBank/DDBJ databases">
        <authorList>
            <consortium name="Pathogen Informatics"/>
        </authorList>
    </citation>
    <scope>NUCLEOTIDE SEQUENCE [LARGE SCALE GENOMIC DNA]</scope>
</reference>
<organism evidence="10">
    <name type="scientific">Enterobius vermicularis</name>
    <name type="common">Human pinworm</name>
    <dbReference type="NCBI Taxonomy" id="51028"/>
    <lineage>
        <taxon>Eukaryota</taxon>
        <taxon>Metazoa</taxon>
        <taxon>Ecdysozoa</taxon>
        <taxon>Nematoda</taxon>
        <taxon>Chromadorea</taxon>
        <taxon>Rhabditida</taxon>
        <taxon>Spirurina</taxon>
        <taxon>Oxyuridomorpha</taxon>
        <taxon>Oxyuroidea</taxon>
        <taxon>Oxyuridae</taxon>
        <taxon>Enterobius</taxon>
    </lineage>
</organism>
<evidence type="ECO:0000256" key="5">
    <source>
        <dbReference type="ARBA" id="ARBA00023136"/>
    </source>
</evidence>
<keyword evidence="4 7" id="KW-1133">Transmembrane helix</keyword>
<evidence type="ECO:0000256" key="2">
    <source>
        <dbReference type="ARBA" id="ARBA00022692"/>
    </source>
</evidence>
<evidence type="ECO:0000313" key="8">
    <source>
        <dbReference type="EMBL" id="VDD93753.1"/>
    </source>
</evidence>
<feature type="transmembrane region" description="Helical" evidence="7">
    <location>
        <begin position="563"/>
        <end position="585"/>
    </location>
</feature>
<evidence type="ECO:0000256" key="7">
    <source>
        <dbReference type="SAM" id="Phobius"/>
    </source>
</evidence>
<dbReference type="OrthoDB" id="10017443at2759"/>
<evidence type="ECO:0000256" key="4">
    <source>
        <dbReference type="ARBA" id="ARBA00022989"/>
    </source>
</evidence>